<dbReference type="InterPro" id="IPR006694">
    <property type="entry name" value="Fatty_acid_hydroxylase"/>
</dbReference>
<gene>
    <name evidence="4" type="ORF">LTR78_007789</name>
</gene>
<evidence type="ECO:0000313" key="4">
    <source>
        <dbReference type="EMBL" id="KAK3672249.1"/>
    </source>
</evidence>
<feature type="compositionally biased region" description="Acidic residues" evidence="1">
    <location>
        <begin position="381"/>
        <end position="395"/>
    </location>
</feature>
<keyword evidence="5" id="KW-1185">Reference proteome</keyword>
<dbReference type="EMBL" id="JAUTXT010000034">
    <property type="protein sequence ID" value="KAK3672249.1"/>
    <property type="molecule type" value="Genomic_DNA"/>
</dbReference>
<accession>A0AAE0TV64</accession>
<evidence type="ECO:0000256" key="2">
    <source>
        <dbReference type="SAM" id="Phobius"/>
    </source>
</evidence>
<evidence type="ECO:0000256" key="1">
    <source>
        <dbReference type="SAM" id="MobiDB-lite"/>
    </source>
</evidence>
<sequence length="414" mass="45298">MAARILQDRMTYWLGYLQGWASSTLPRSPSAAYGLLVSKATSLISLPLPLLSVLAIPFVGGSSTTVNLVIFYLTWTALITSYGPLSVEIGGTLLVRLVCFLVPALACLAFDCALPKLSQGIKAHGKRQLPLSLGRDKILEISGVAIFNVLLSVAVQGALELFATRVMHTRSLLRVSAAVPLPWNLAKDVLKGLLLRGILRYTIHRYVLHTIESQLSGWHLRWQHSIRIPFSVVAAYDHPVNYLLSQWLPVFLPAYLFRFHVLAWHILLAVASLEELFVYSGYAVLPSGIVLPGMARRTEAHFDSVSQRKIGNFGHLGLLDFVCGTSCNHESDVVDDVEAEAKKHRLPQRASGAIQGAIDGLRGNVHDGNATAGAHRSGANAEDDEDWAADQDADESITSQTRQRRSGRKNAGKR</sequence>
<dbReference type="Pfam" id="PF04116">
    <property type="entry name" value="FA_hydroxylase"/>
    <property type="match status" value="1"/>
</dbReference>
<feature type="compositionally biased region" description="Basic residues" evidence="1">
    <location>
        <begin position="402"/>
        <end position="414"/>
    </location>
</feature>
<dbReference type="GO" id="GO:0008610">
    <property type="term" value="P:lipid biosynthetic process"/>
    <property type="evidence" value="ECO:0007669"/>
    <property type="project" value="InterPro"/>
</dbReference>
<evidence type="ECO:0000313" key="5">
    <source>
        <dbReference type="Proteomes" id="UP001274830"/>
    </source>
</evidence>
<reference evidence="4" key="1">
    <citation type="submission" date="2023-07" db="EMBL/GenBank/DDBJ databases">
        <title>Black Yeasts Isolated from many extreme environments.</title>
        <authorList>
            <person name="Coleine C."/>
            <person name="Stajich J.E."/>
            <person name="Selbmann L."/>
        </authorList>
    </citation>
    <scope>NUCLEOTIDE SEQUENCE</scope>
    <source>
        <strain evidence="4">CCFEE 5485</strain>
    </source>
</reference>
<dbReference type="AlphaFoldDB" id="A0AAE0TV64"/>
<name>A0AAE0TV64_9PEZI</name>
<feature type="transmembrane region" description="Helical" evidence="2">
    <location>
        <begin position="93"/>
        <end position="117"/>
    </location>
</feature>
<feature type="transmembrane region" description="Helical" evidence="2">
    <location>
        <begin position="138"/>
        <end position="159"/>
    </location>
</feature>
<organism evidence="4 5">
    <name type="scientific">Recurvomyces mirabilis</name>
    <dbReference type="NCBI Taxonomy" id="574656"/>
    <lineage>
        <taxon>Eukaryota</taxon>
        <taxon>Fungi</taxon>
        <taxon>Dikarya</taxon>
        <taxon>Ascomycota</taxon>
        <taxon>Pezizomycotina</taxon>
        <taxon>Dothideomycetes</taxon>
        <taxon>Dothideomycetidae</taxon>
        <taxon>Mycosphaerellales</taxon>
        <taxon>Teratosphaeriaceae</taxon>
        <taxon>Recurvomyces</taxon>
    </lineage>
</organism>
<keyword evidence="2" id="KW-0812">Transmembrane</keyword>
<dbReference type="GO" id="GO:0016491">
    <property type="term" value="F:oxidoreductase activity"/>
    <property type="evidence" value="ECO:0007669"/>
    <property type="project" value="InterPro"/>
</dbReference>
<comment type="caution">
    <text evidence="4">The sequence shown here is derived from an EMBL/GenBank/DDBJ whole genome shotgun (WGS) entry which is preliminary data.</text>
</comment>
<feature type="region of interest" description="Disordered" evidence="1">
    <location>
        <begin position="365"/>
        <end position="414"/>
    </location>
</feature>
<feature type="domain" description="Fatty acid hydroxylase" evidence="3">
    <location>
        <begin position="191"/>
        <end position="325"/>
    </location>
</feature>
<protein>
    <recommendedName>
        <fullName evidence="3">Fatty acid hydroxylase domain-containing protein</fullName>
    </recommendedName>
</protein>
<evidence type="ECO:0000259" key="3">
    <source>
        <dbReference type="Pfam" id="PF04116"/>
    </source>
</evidence>
<dbReference type="GO" id="GO:0005506">
    <property type="term" value="F:iron ion binding"/>
    <property type="evidence" value="ECO:0007669"/>
    <property type="project" value="InterPro"/>
</dbReference>
<keyword evidence="2" id="KW-0472">Membrane</keyword>
<dbReference type="Proteomes" id="UP001274830">
    <property type="component" value="Unassembled WGS sequence"/>
</dbReference>
<keyword evidence="2" id="KW-1133">Transmembrane helix</keyword>
<proteinExistence type="predicted"/>
<feature type="transmembrane region" description="Helical" evidence="2">
    <location>
        <begin position="48"/>
        <end position="73"/>
    </location>
</feature>